<dbReference type="InterPro" id="IPR006530">
    <property type="entry name" value="YD"/>
</dbReference>
<feature type="domain" description="Outer membrane channel protein CpnT-like N-terminal" evidence="5">
    <location>
        <begin position="18"/>
        <end position="145"/>
    </location>
</feature>
<dbReference type="Pfam" id="PF25023">
    <property type="entry name" value="TEN_YD-shell"/>
    <property type="match status" value="3"/>
</dbReference>
<dbReference type="InterPro" id="IPR031325">
    <property type="entry name" value="RHS_repeat"/>
</dbReference>
<sequence>MGYTIPEGVDTMLDVVGVGWPNVDEDAYRDMADSLREFADDADDDAGAAYGHIQKLLSTGQSESLTALDKHWSKVQGKHKDLAKASRLVAGALDRVADIIVARKIAAVGELADLCATVGITLAFAPVTAGLSTLLAGAKIVATRIAFKRILKEMAEAAVAEIVATLTEPAVAAIENIVADLAIQTALNVAGVQDGYDTEQTEQAGKDGLQLNSAGGPTGPGPGGRGPEIDHDAHGTAGMHLASVQVSMRDRAGSKLGKAKGHHGRAKGKDSLTAVLDTTIEGVTTKLTKALDDLGDHVGKKVPDAISGGSKTHRDTDRGVRDRVKKIDSGRNDGERGRDARRGDGGGKRAHKPESMRRAQDSPREKGVSLAARRCETDPVDIASGEMVLPQTDLELSAVLPLVLRRTHVSGYRHGLCFGVSWASTLDERLEMTDGGVAWAREDGSVLVYPALPRAEGEEVMPLEGDRLPLTLVRQDELGGAVYAVTDPAHRLSRRFSGSPYSSDGLYWLRELVDRNGNTLRFGRTEHGLPSVLLHESGYRVTVESDPGIGRVTGLSLAAPEGAVSVVSFGYDTDGNLATVTNSSGRALRFSYDPDGRITSWTDRNDSTYQYVYDEQGRVARTVGPDGFLSSSFVYDTAARTTRFTDSTGATTVFHLNALHQVVAETDPLGRTATQTWDRYDRLTSRTGHDGTTTAWTWDERGNLLAVREADGGVARAEYRDTDGMPLTITAEDGAVWRYAYDESGNNTAIVAPDGGTTRYEHDAHGALTAVVDATGARESLRPDGAGLPAAHTDALGRTHTFTRDAFGRTRTVTDPLGHVTVLEWSPEGRLLSRSGPGGTETWTYDGEGNLLTHTDAAGGRTAYTYTHFDLLASRTEPGGARYEFGYDTERRLTEVRNSAGQAWRYTYDAAGRVVEETDFDGRTLVYTHDDAGRRLTRTNPLGQQVTHHLDPMGRLAAKDVDGTLTSFAYDPAGRLTGAHSGESAMTLEWDAAGRLSAETVDGRTIRYRYDVLGRCTGRTTPAGVTTSQTYDAAGNRTGMEFAGNPLRFSFDPLGQELERTLGPVDRPVSLSTVWDAQGRMTEHTVAAGGRTLRSRSYDYRPDHRLAAVTDLLTGRAQRFRLDPDGRPTGLDAGTWTETYGYDREGNQTDARWPDRAPHPESRGPRAYDGTRLRSAGALHYVYDAAGRVVERRKKRLSRSPEIWRYTWDAEDRLVSCTTPDGTLWTYTYDAFARRTAKRRHGPDGRVAEETVFAWDGGRLAEQTDSSTRTTLTWEYDGLRPIAQAERRDGSARPDAAQGAGSVDSRFFAVVTDLIGTPTELVDPTGAVAWHSRATLWGSTTWNRDATAYTPLRFPGQYADPETGLHYNHFRHYDPEPGRYVTPDPLGLEPAPNPVGYVANPSTSCDPMGLAPCMQTLQDLATQINNLKTNPIAREKQTVAVIHAQGPKGPITIVAGTSKSKLDDAQMELAKKLGLFPLPKDEYMKVPKGDKGGHAEQNILQYLHRLNKGKDQPVWLPTHGAASNVVCTKFCSPIIRGSKGAMFGQVYPGTQGTQQKQFYWPARHTP</sequence>
<dbReference type="NCBIfam" id="TIGR01643">
    <property type="entry name" value="YD_repeat_2x"/>
    <property type="match status" value="14"/>
</dbReference>
<feature type="region of interest" description="Disordered" evidence="2">
    <location>
        <begin position="250"/>
        <end position="270"/>
    </location>
</feature>
<dbReference type="EMBL" id="CP060825">
    <property type="protein sequence ID" value="QNP65074.1"/>
    <property type="molecule type" value="Genomic_DNA"/>
</dbReference>
<feature type="compositionally biased region" description="Gly residues" evidence="2">
    <location>
        <begin position="216"/>
        <end position="226"/>
    </location>
</feature>
<dbReference type="InterPro" id="IPR050708">
    <property type="entry name" value="T6SS_VgrG/RHS"/>
</dbReference>
<dbReference type="PANTHER" id="PTHR32305:SF15">
    <property type="entry name" value="PROTEIN RHSA-RELATED"/>
    <property type="match status" value="1"/>
</dbReference>
<feature type="domain" description="DUF6531" evidence="3">
    <location>
        <begin position="378"/>
        <end position="449"/>
    </location>
</feature>
<evidence type="ECO:0000313" key="7">
    <source>
        <dbReference type="Proteomes" id="UP000516230"/>
    </source>
</evidence>
<dbReference type="InterPro" id="IPR045351">
    <property type="entry name" value="DUF6531"/>
</dbReference>
<feature type="compositionally biased region" description="Basic and acidic residues" evidence="2">
    <location>
        <begin position="312"/>
        <end position="371"/>
    </location>
</feature>
<dbReference type="Pfam" id="PF05593">
    <property type="entry name" value="RHS_repeat"/>
    <property type="match status" value="4"/>
</dbReference>
<reference evidence="6 7" key="1">
    <citation type="submission" date="2020-08" db="EMBL/GenBank/DDBJ databases">
        <title>A novel species.</title>
        <authorList>
            <person name="Gao J."/>
        </authorList>
    </citation>
    <scope>NUCLEOTIDE SEQUENCE [LARGE SCALE GENOMIC DNA]</scope>
    <source>
        <strain evidence="6 7">CRPJ-33</strain>
    </source>
</reference>
<evidence type="ECO:0000259" key="4">
    <source>
        <dbReference type="Pfam" id="PF25023"/>
    </source>
</evidence>
<dbReference type="RefSeq" id="WP_187742169.1">
    <property type="nucleotide sequence ID" value="NZ_CP060825.1"/>
</dbReference>
<keyword evidence="1" id="KW-0677">Repeat</keyword>
<dbReference type="InterPro" id="IPR057746">
    <property type="entry name" value="CpnT-like_N"/>
</dbReference>
<feature type="domain" description="Teneurin-like YD-shell" evidence="4">
    <location>
        <begin position="566"/>
        <end position="699"/>
    </location>
</feature>
<dbReference type="KEGG" id="sgj:IAG43_20560"/>
<dbReference type="PANTHER" id="PTHR32305">
    <property type="match status" value="1"/>
</dbReference>
<accession>A0A7H0HX08</accession>
<dbReference type="InterPro" id="IPR056823">
    <property type="entry name" value="TEN-like_YD-shell"/>
</dbReference>
<feature type="domain" description="Teneurin-like YD-shell" evidence="4">
    <location>
        <begin position="1306"/>
        <end position="1384"/>
    </location>
</feature>
<name>A0A7H0HX08_9ACTN</name>
<feature type="compositionally biased region" description="Basic residues" evidence="2">
    <location>
        <begin position="257"/>
        <end position="266"/>
    </location>
</feature>
<feature type="compositionally biased region" description="Basic and acidic residues" evidence="2">
    <location>
        <begin position="1141"/>
        <end position="1169"/>
    </location>
</feature>
<dbReference type="InterPro" id="IPR022385">
    <property type="entry name" value="Rhs_assc_core"/>
</dbReference>
<gene>
    <name evidence="6" type="ORF">IAG43_20560</name>
</gene>
<organism evidence="6 7">
    <name type="scientific">Streptomyces genisteinicus</name>
    <dbReference type="NCBI Taxonomy" id="2768068"/>
    <lineage>
        <taxon>Bacteria</taxon>
        <taxon>Bacillati</taxon>
        <taxon>Actinomycetota</taxon>
        <taxon>Actinomycetes</taxon>
        <taxon>Kitasatosporales</taxon>
        <taxon>Streptomycetaceae</taxon>
        <taxon>Streptomyces</taxon>
    </lineage>
</organism>
<dbReference type="SUPFAM" id="SSF101908">
    <property type="entry name" value="Putative isomerase YbhE"/>
    <property type="match status" value="1"/>
</dbReference>
<feature type="region of interest" description="Disordered" evidence="2">
    <location>
        <begin position="295"/>
        <end position="371"/>
    </location>
</feature>
<evidence type="ECO:0000256" key="2">
    <source>
        <dbReference type="SAM" id="MobiDB-lite"/>
    </source>
</evidence>
<dbReference type="Proteomes" id="UP000516230">
    <property type="component" value="Chromosome"/>
</dbReference>
<dbReference type="Pfam" id="PF20148">
    <property type="entry name" value="DUF6531"/>
    <property type="match status" value="1"/>
</dbReference>
<evidence type="ECO:0000313" key="6">
    <source>
        <dbReference type="EMBL" id="QNP65074.1"/>
    </source>
</evidence>
<evidence type="ECO:0000259" key="5">
    <source>
        <dbReference type="Pfam" id="PF25547"/>
    </source>
</evidence>
<feature type="region of interest" description="Disordered" evidence="2">
    <location>
        <begin position="1121"/>
        <end position="1169"/>
    </location>
</feature>
<evidence type="ECO:0000259" key="3">
    <source>
        <dbReference type="Pfam" id="PF20148"/>
    </source>
</evidence>
<dbReference type="PRINTS" id="PR00394">
    <property type="entry name" value="RHSPROTEIN"/>
</dbReference>
<protein>
    <submittedName>
        <fullName evidence="6">RHS repeat protein</fullName>
    </submittedName>
</protein>
<feature type="region of interest" description="Disordered" evidence="2">
    <location>
        <begin position="198"/>
        <end position="234"/>
    </location>
</feature>
<dbReference type="NCBIfam" id="TIGR03696">
    <property type="entry name" value="Rhs_assc_core"/>
    <property type="match status" value="1"/>
</dbReference>
<evidence type="ECO:0000256" key="1">
    <source>
        <dbReference type="ARBA" id="ARBA00022737"/>
    </source>
</evidence>
<dbReference type="Gene3D" id="2.180.10.10">
    <property type="entry name" value="RHS repeat-associated core"/>
    <property type="match status" value="3"/>
</dbReference>
<proteinExistence type="predicted"/>
<keyword evidence="7" id="KW-1185">Reference proteome</keyword>
<dbReference type="Pfam" id="PF25547">
    <property type="entry name" value="WXG100_2"/>
    <property type="match status" value="1"/>
</dbReference>
<feature type="domain" description="Teneurin-like YD-shell" evidence="4">
    <location>
        <begin position="839"/>
        <end position="972"/>
    </location>
</feature>